<dbReference type="InterPro" id="IPR015421">
    <property type="entry name" value="PyrdxlP-dep_Trfase_major"/>
</dbReference>
<dbReference type="GO" id="GO:0042853">
    <property type="term" value="P:L-alanine catabolic process"/>
    <property type="evidence" value="ECO:0007669"/>
    <property type="project" value="UniProtKB-UniPathway"/>
</dbReference>
<evidence type="ECO:0000256" key="7">
    <source>
        <dbReference type="ARBA" id="ARBA00025785"/>
    </source>
</evidence>
<dbReference type="CDD" id="cd00609">
    <property type="entry name" value="AAT_like"/>
    <property type="match status" value="1"/>
</dbReference>
<protein>
    <recommendedName>
        <fullName evidence="8">alanine transaminase</fullName>
        <ecNumber evidence="8">2.6.1.2</ecNumber>
    </recommendedName>
</protein>
<evidence type="ECO:0000256" key="1">
    <source>
        <dbReference type="ARBA" id="ARBA00001933"/>
    </source>
</evidence>
<keyword evidence="3" id="KW-0032">Aminotransferase</keyword>
<comment type="subunit">
    <text evidence="2">Homodimer.</text>
</comment>
<feature type="domain" description="Aminotransferase class I/classII large" evidence="10">
    <location>
        <begin position="149"/>
        <end position="525"/>
    </location>
</feature>
<dbReference type="EMBL" id="GECZ01003119">
    <property type="protein sequence ID" value="JAS66650.1"/>
    <property type="molecule type" value="Transcribed_RNA"/>
</dbReference>
<dbReference type="UniPathway" id="UPA00528">
    <property type="reaction ID" value="UER00586"/>
</dbReference>
<evidence type="ECO:0000256" key="5">
    <source>
        <dbReference type="ARBA" id="ARBA00022898"/>
    </source>
</evidence>
<proteinExistence type="inferred from homology"/>
<dbReference type="Gene3D" id="3.40.640.10">
    <property type="entry name" value="Type I PLP-dependent aspartate aminotransferase-like (Major domain)"/>
    <property type="match status" value="1"/>
</dbReference>
<dbReference type="PANTHER" id="PTHR11751:SF29">
    <property type="entry name" value="ALANINE TRANSAMINASE"/>
    <property type="match status" value="1"/>
</dbReference>
<evidence type="ECO:0000313" key="11">
    <source>
        <dbReference type="EMBL" id="JAS66650.1"/>
    </source>
</evidence>
<keyword evidence="5" id="KW-0663">Pyridoxal phosphate</keyword>
<comment type="catalytic activity">
    <reaction evidence="9">
        <text>L-alanine + 2-oxoglutarate = pyruvate + L-glutamate</text>
        <dbReference type="Rhea" id="RHEA:19453"/>
        <dbReference type="ChEBI" id="CHEBI:15361"/>
        <dbReference type="ChEBI" id="CHEBI:16810"/>
        <dbReference type="ChEBI" id="CHEBI:29985"/>
        <dbReference type="ChEBI" id="CHEBI:57972"/>
        <dbReference type="EC" id="2.6.1.2"/>
    </reaction>
</comment>
<dbReference type="AlphaFoldDB" id="A0A1B6GW47"/>
<feature type="non-terminal residue" evidence="11">
    <location>
        <position position="538"/>
    </location>
</feature>
<name>A0A1B6GW47_9HEMI</name>
<dbReference type="Gene3D" id="3.90.1150.10">
    <property type="entry name" value="Aspartate Aminotransferase, domain 1"/>
    <property type="match status" value="1"/>
</dbReference>
<reference evidence="11" key="1">
    <citation type="submission" date="2015-11" db="EMBL/GenBank/DDBJ databases">
        <title>De novo transcriptome assembly of four potential Pierce s Disease insect vectors from Arizona vineyards.</title>
        <authorList>
            <person name="Tassone E.E."/>
        </authorList>
    </citation>
    <scope>NUCLEOTIDE SEQUENCE</scope>
</reference>
<dbReference type="PANTHER" id="PTHR11751">
    <property type="entry name" value="ALANINE AMINOTRANSFERASE"/>
    <property type="match status" value="1"/>
</dbReference>
<evidence type="ECO:0000256" key="3">
    <source>
        <dbReference type="ARBA" id="ARBA00022576"/>
    </source>
</evidence>
<evidence type="ECO:0000256" key="6">
    <source>
        <dbReference type="ARBA" id="ARBA00025708"/>
    </source>
</evidence>
<evidence type="ECO:0000259" key="10">
    <source>
        <dbReference type="Pfam" id="PF00155"/>
    </source>
</evidence>
<evidence type="ECO:0000256" key="4">
    <source>
        <dbReference type="ARBA" id="ARBA00022679"/>
    </source>
</evidence>
<dbReference type="FunFam" id="3.90.1150.10:FF:000151">
    <property type="entry name" value="Alanine aminotransferase 2"/>
    <property type="match status" value="1"/>
</dbReference>
<evidence type="ECO:0000256" key="9">
    <source>
        <dbReference type="ARBA" id="ARBA00047412"/>
    </source>
</evidence>
<feature type="non-terminal residue" evidence="11">
    <location>
        <position position="1"/>
    </location>
</feature>
<keyword evidence="4" id="KW-0808">Transferase</keyword>
<dbReference type="InterPro" id="IPR015422">
    <property type="entry name" value="PyrdxlP-dep_Trfase_small"/>
</dbReference>
<dbReference type="InterPro" id="IPR015424">
    <property type="entry name" value="PyrdxlP-dep_Trfase"/>
</dbReference>
<sequence>VGFIYLHIFIHNKFNLKLFSNADTCNMYKVKYYKIITSRELIRNLLFFGIKCSKIIYRRFSTQTLLSKKSLTYENMNTGIKLMEYAVRGPVPIRAAQITNELKQGAKKPFTEVLRANLGDSHALGQTPITFIRQVLALVLLPELQNDPKFPDDVKKRAKEILACCRGGSIGAYSDTCGINIIRRRVAEYIERRDGVPSNCDNILLASGASEIIKSILSLMNGPMEGKRAGVMIPIPQYPLYAARIVEFGMEQIGYYLKEENNWSLETAELERAYREAVKICRPRAIVVINPGNPTGQVLTLENVQSIIKFAHKYNLFVFADEVYQDNTYEGSKFCSFKKTMSQMGSPFNEIELASFMSCSKGYINESGLKGGYVEIVNLDPQVMTMLIKSFSARLCSGTDGQSALYCMTNPPQPGEPSYEHFKSEKEEIFKSLAARAKIVSEGLNSISGISCNAVQGAMCAFPQVKMPEKAVAKAKSVNQCPSTFYAIQLLERTGVCVDPGSSFGQKPGTYHFRITTLSDSNKLKFILKKIKEFHLKF</sequence>
<dbReference type="SUPFAM" id="SSF53383">
    <property type="entry name" value="PLP-dependent transferases"/>
    <property type="match status" value="1"/>
</dbReference>
<dbReference type="Pfam" id="PF00155">
    <property type="entry name" value="Aminotran_1_2"/>
    <property type="match status" value="1"/>
</dbReference>
<dbReference type="InterPro" id="IPR045088">
    <property type="entry name" value="ALAT1/2-like"/>
</dbReference>
<dbReference type="GO" id="GO:0004021">
    <property type="term" value="F:L-alanine:2-oxoglutarate aminotransferase activity"/>
    <property type="evidence" value="ECO:0007669"/>
    <property type="project" value="UniProtKB-EC"/>
</dbReference>
<dbReference type="FunFam" id="1.10.287.1970:FF:000001">
    <property type="entry name" value="Alanine aminotransferase 2"/>
    <property type="match status" value="1"/>
</dbReference>
<gene>
    <name evidence="11" type="ORF">g.17834</name>
</gene>
<comment type="pathway">
    <text evidence="6">Amino-acid degradation; L-alanine degradation via transaminase pathway; pyruvate from L-alanine: step 1/1.</text>
</comment>
<comment type="similarity">
    <text evidence="7">Belongs to the class-I pyridoxal-phosphate-dependent aminotransferase family. Alanine aminotransferase subfamily.</text>
</comment>
<accession>A0A1B6GW47</accession>
<dbReference type="FunFam" id="3.40.640.10:FF:000012">
    <property type="entry name" value="alanine aminotransferase 2"/>
    <property type="match status" value="1"/>
</dbReference>
<evidence type="ECO:0000256" key="8">
    <source>
        <dbReference type="ARBA" id="ARBA00026106"/>
    </source>
</evidence>
<comment type="cofactor">
    <cofactor evidence="1">
        <name>pyridoxal 5'-phosphate</name>
        <dbReference type="ChEBI" id="CHEBI:597326"/>
    </cofactor>
</comment>
<dbReference type="EC" id="2.6.1.2" evidence="8"/>
<dbReference type="GO" id="GO:0030170">
    <property type="term" value="F:pyridoxal phosphate binding"/>
    <property type="evidence" value="ECO:0007669"/>
    <property type="project" value="InterPro"/>
</dbReference>
<dbReference type="InterPro" id="IPR004839">
    <property type="entry name" value="Aminotransferase_I/II_large"/>
</dbReference>
<dbReference type="Gene3D" id="1.10.287.1970">
    <property type="match status" value="1"/>
</dbReference>
<evidence type="ECO:0000256" key="2">
    <source>
        <dbReference type="ARBA" id="ARBA00011738"/>
    </source>
</evidence>
<organism evidence="11">
    <name type="scientific">Cuerna arida</name>
    <dbReference type="NCBI Taxonomy" id="1464854"/>
    <lineage>
        <taxon>Eukaryota</taxon>
        <taxon>Metazoa</taxon>
        <taxon>Ecdysozoa</taxon>
        <taxon>Arthropoda</taxon>
        <taxon>Hexapoda</taxon>
        <taxon>Insecta</taxon>
        <taxon>Pterygota</taxon>
        <taxon>Neoptera</taxon>
        <taxon>Paraneoptera</taxon>
        <taxon>Hemiptera</taxon>
        <taxon>Auchenorrhyncha</taxon>
        <taxon>Membracoidea</taxon>
        <taxon>Cicadellidae</taxon>
        <taxon>Cicadellinae</taxon>
        <taxon>Proconiini</taxon>
        <taxon>Cuerna</taxon>
    </lineage>
</organism>